<reference evidence="2" key="1">
    <citation type="submission" date="2024-05" db="EMBL/GenBank/DDBJ databases">
        <authorList>
            <person name="Kim S."/>
            <person name="Heo J."/>
            <person name="Choi H."/>
            <person name="Choi Y."/>
            <person name="Kwon S.-W."/>
            <person name="Kim Y."/>
        </authorList>
    </citation>
    <scope>NUCLEOTIDE SEQUENCE</scope>
    <source>
        <strain evidence="2">KACC 23698</strain>
    </source>
</reference>
<protein>
    <submittedName>
        <fullName evidence="2">ClpXP protease specificity-enhancing factor SspB</fullName>
    </submittedName>
</protein>
<gene>
    <name evidence="2" type="ORF">ABEG18_17260</name>
</gene>
<name>A0AAU7JAT6_9HYPH</name>
<evidence type="ECO:0000313" key="2">
    <source>
        <dbReference type="EMBL" id="XBO37468.1"/>
    </source>
</evidence>
<keyword evidence="2" id="KW-0378">Hydrolase</keyword>
<keyword evidence="2" id="KW-0645">Protease</keyword>
<dbReference type="InterPro" id="IPR036760">
    <property type="entry name" value="SspB-like_sf"/>
</dbReference>
<accession>A0AAU7JAT6</accession>
<dbReference type="GO" id="GO:0006508">
    <property type="term" value="P:proteolysis"/>
    <property type="evidence" value="ECO:0007669"/>
    <property type="project" value="UniProtKB-KW"/>
</dbReference>
<dbReference type="Gene3D" id="2.30.30.220">
    <property type="entry name" value="SspB-like"/>
    <property type="match status" value="1"/>
</dbReference>
<feature type="region of interest" description="Disordered" evidence="1">
    <location>
        <begin position="120"/>
        <end position="213"/>
    </location>
</feature>
<proteinExistence type="predicted"/>
<dbReference type="SUPFAM" id="SSF101738">
    <property type="entry name" value="SspB-like"/>
    <property type="match status" value="1"/>
</dbReference>
<evidence type="ECO:0000256" key="1">
    <source>
        <dbReference type="SAM" id="MobiDB-lite"/>
    </source>
</evidence>
<dbReference type="Pfam" id="PF04386">
    <property type="entry name" value="SspB"/>
    <property type="match status" value="1"/>
</dbReference>
<organism evidence="2">
    <name type="scientific">Alsobacter sp. KACC 23698</name>
    <dbReference type="NCBI Taxonomy" id="3149229"/>
    <lineage>
        <taxon>Bacteria</taxon>
        <taxon>Pseudomonadati</taxon>
        <taxon>Pseudomonadota</taxon>
        <taxon>Alphaproteobacteria</taxon>
        <taxon>Hyphomicrobiales</taxon>
        <taxon>Alsobacteraceae</taxon>
        <taxon>Alsobacter</taxon>
    </lineage>
</organism>
<dbReference type="InterPro" id="IPR007481">
    <property type="entry name" value="SspB"/>
</dbReference>
<feature type="compositionally biased region" description="Low complexity" evidence="1">
    <location>
        <begin position="135"/>
        <end position="151"/>
    </location>
</feature>
<feature type="compositionally biased region" description="Acidic residues" evidence="1">
    <location>
        <begin position="120"/>
        <end position="134"/>
    </location>
</feature>
<sequence>MPQDLIRYDLLVQDALKGVVRKVLADAAAHGLPGEHHFYISFRTGDPGVRISNRLREKYPEEMTIVLQHQFWDLGLTEHTFEVGLSFSGVPERLLVPFDSLTGFFDPSVQFGLKFELSGAEDADNDEGEEDDAEASPAGAPSTPSAKGPAALPSPKQGAAKSGPARIAPAKTSPGKPAAESGSAVAKGDASEDADKAASGAEVVSLDAFRKKP</sequence>
<dbReference type="GO" id="GO:0008233">
    <property type="term" value="F:peptidase activity"/>
    <property type="evidence" value="ECO:0007669"/>
    <property type="project" value="UniProtKB-KW"/>
</dbReference>
<dbReference type="RefSeq" id="WP_406854288.1">
    <property type="nucleotide sequence ID" value="NZ_CP157484.1"/>
</dbReference>
<dbReference type="EMBL" id="CP157484">
    <property type="protein sequence ID" value="XBO37468.1"/>
    <property type="molecule type" value="Genomic_DNA"/>
</dbReference>
<dbReference type="AlphaFoldDB" id="A0AAU7JAT6"/>